<gene>
    <name evidence="2" type="ORF">XJ32_08710</name>
</gene>
<accession>A0A1Q2LIB3</accession>
<dbReference type="InterPro" id="IPR011990">
    <property type="entry name" value="TPR-like_helical_dom_sf"/>
</dbReference>
<feature type="chain" id="PRO_5013360898" evidence="1">
    <location>
        <begin position="26"/>
        <end position="454"/>
    </location>
</feature>
<dbReference type="EMBL" id="CP019645">
    <property type="protein sequence ID" value="AQQ60158.1"/>
    <property type="molecule type" value="Genomic_DNA"/>
</dbReference>
<dbReference type="Proteomes" id="UP000188298">
    <property type="component" value="Chromosome"/>
</dbReference>
<dbReference type="Gene3D" id="1.25.40.10">
    <property type="entry name" value="Tetratricopeptide repeat domain"/>
    <property type="match status" value="2"/>
</dbReference>
<dbReference type="KEGG" id="hbl:XJ32_08710"/>
<evidence type="ECO:0000256" key="1">
    <source>
        <dbReference type="SAM" id="SignalP"/>
    </source>
</evidence>
<keyword evidence="1" id="KW-0732">Signal</keyword>
<evidence type="ECO:0000313" key="2">
    <source>
        <dbReference type="EMBL" id="AQQ60158.1"/>
    </source>
</evidence>
<dbReference type="SUPFAM" id="SSF48452">
    <property type="entry name" value="TPR-like"/>
    <property type="match status" value="2"/>
</dbReference>
<feature type="signal peptide" evidence="1">
    <location>
        <begin position="1"/>
        <end position="25"/>
    </location>
</feature>
<name>A0A1Q2LIB3_9HELI</name>
<protein>
    <submittedName>
        <fullName evidence="2">ATP-dependent nuclease</fullName>
    </submittedName>
</protein>
<dbReference type="RefSeq" id="WP_077389125.1">
    <property type="nucleotide sequence ID" value="NZ_CP019645.1"/>
</dbReference>
<reference evidence="2 3" key="1">
    <citation type="submission" date="2017-02" db="EMBL/GenBank/DDBJ databases">
        <title>Whole genome sequencing of Helicobacter bilis strain AAQJH.</title>
        <authorList>
            <person name="Conlan S."/>
            <person name="Thomas P.J."/>
            <person name="Mullikin J."/>
            <person name="Palmore T.N."/>
            <person name="Frank K.M."/>
            <person name="Segre J.A."/>
        </authorList>
    </citation>
    <scope>NUCLEOTIDE SEQUENCE [LARGE SCALE GENOMIC DNA]</scope>
    <source>
        <strain evidence="2 3">AAQJH</strain>
    </source>
</reference>
<proteinExistence type="predicted"/>
<dbReference type="AlphaFoldDB" id="A0A1Q2LIB3"/>
<sequence length="454" mass="52155">MKTNIFALICRISLACVAMLHISCADTTRKLGQNIQNTQTYNTDVGADFLMLKAADFMNQELFLEAADIYDRLYKQTKDIYFLKQIALAKSQAGSIELAVEAAKQYQTLSKNLDDVDTNLIIAEDHIRKKQYNLAIILLEKNIAINPSLHTHYVLSNLYLQENMPKKAVKHFISVYDDPMSSGTKLRLEALNQIVAIYLKLKEIDNALHYLNMYIADNEYSLNLQTFFPIYAKANKLDMLQENLAKRFHDDKSLENVRMLVAILVQLKHYDEAIKLLRENESLLGNDGEEMLMQVYAEYGDFKSASKIASKLYAQTKKAELLGLSAVYEYEAIESKNKQTLKPIINTLKDMLTKRTEELKEAKENLSKNDAFFYNFLGYLMIIHDFNIDEGMQYVSKALAIEPTSIEYLDSLAWGFYKKGDCKQAKETFELISPDKLQDIPELIEHSKAIRECR</sequence>
<evidence type="ECO:0000313" key="3">
    <source>
        <dbReference type="Proteomes" id="UP000188298"/>
    </source>
</evidence>
<organism evidence="2 3">
    <name type="scientific">Helicobacter bilis</name>
    <dbReference type="NCBI Taxonomy" id="37372"/>
    <lineage>
        <taxon>Bacteria</taxon>
        <taxon>Pseudomonadati</taxon>
        <taxon>Campylobacterota</taxon>
        <taxon>Epsilonproteobacteria</taxon>
        <taxon>Campylobacterales</taxon>
        <taxon>Helicobacteraceae</taxon>
        <taxon>Helicobacter</taxon>
    </lineage>
</organism>